<organism evidence="1">
    <name type="scientific">Siphoviridae sp. ct7EW56</name>
    <dbReference type="NCBI Taxonomy" id="2827562"/>
    <lineage>
        <taxon>Viruses</taxon>
        <taxon>Duplodnaviria</taxon>
        <taxon>Heunggongvirae</taxon>
        <taxon>Uroviricota</taxon>
        <taxon>Caudoviricetes</taxon>
    </lineage>
</organism>
<accession>A0A8S5LRT6</accession>
<proteinExistence type="predicted"/>
<sequence length="65" mass="7294">MRNDITRDFTGAEEKLLTVYYNETSADFEIETPTEMVSIHDEQNEAGDGSDGTAAAEVQKFIDEF</sequence>
<dbReference type="EMBL" id="BK015904">
    <property type="protein sequence ID" value="DAD72737.1"/>
    <property type="molecule type" value="Genomic_DNA"/>
</dbReference>
<protein>
    <submittedName>
        <fullName evidence="1">Uncharacterized protein</fullName>
    </submittedName>
</protein>
<name>A0A8S5LRT6_9CAUD</name>
<evidence type="ECO:0000313" key="1">
    <source>
        <dbReference type="EMBL" id="DAD72737.1"/>
    </source>
</evidence>
<reference evidence="1" key="1">
    <citation type="journal article" date="2021" name="Proc. Natl. Acad. Sci. U.S.A.">
        <title>A Catalog of Tens of Thousands of Viruses from Human Metagenomes Reveals Hidden Associations with Chronic Diseases.</title>
        <authorList>
            <person name="Tisza M.J."/>
            <person name="Buck C.B."/>
        </authorList>
    </citation>
    <scope>NUCLEOTIDE SEQUENCE</scope>
    <source>
        <strain evidence="1">Ct7EW56</strain>
    </source>
</reference>